<proteinExistence type="inferred from homology"/>
<evidence type="ECO:0000256" key="2">
    <source>
        <dbReference type="ARBA" id="ARBA00008593"/>
    </source>
</evidence>
<evidence type="ECO:0000256" key="3">
    <source>
        <dbReference type="ARBA" id="ARBA00012388"/>
    </source>
</evidence>
<dbReference type="GO" id="GO:0034475">
    <property type="term" value="P:U4 snRNA 3'-end processing"/>
    <property type="evidence" value="ECO:0007669"/>
    <property type="project" value="UniProtKB-ARBA"/>
</dbReference>
<evidence type="ECO:0000259" key="11">
    <source>
        <dbReference type="Pfam" id="PF22600"/>
    </source>
</evidence>
<dbReference type="GO" id="GO:0071051">
    <property type="term" value="P:poly(A)-dependent snoRNA 3'-end processing"/>
    <property type="evidence" value="ECO:0007669"/>
    <property type="project" value="UniProtKB-ARBA"/>
</dbReference>
<keyword evidence="6" id="KW-0460">Magnesium</keyword>
<dbReference type="EC" id="2.7.7.19" evidence="3"/>
<gene>
    <name evidence="12" type="ORF">GNLVRS02_ARAD1D33946g</name>
</gene>
<feature type="compositionally biased region" description="Polar residues" evidence="9">
    <location>
        <begin position="543"/>
        <end position="552"/>
    </location>
</feature>
<evidence type="ECO:0000256" key="6">
    <source>
        <dbReference type="ARBA" id="ARBA00022842"/>
    </source>
</evidence>
<feature type="compositionally biased region" description="Acidic residues" evidence="9">
    <location>
        <begin position="555"/>
        <end position="564"/>
    </location>
</feature>
<dbReference type="SUPFAM" id="SSF81631">
    <property type="entry name" value="PAP/OAS1 substrate-binding domain"/>
    <property type="match status" value="1"/>
</dbReference>
<dbReference type="PANTHER" id="PTHR23092:SF15">
    <property type="entry name" value="INACTIVE NON-CANONICAL POLY(A) RNA POLYMERASE PROTEIN TRF4-2-RELATED"/>
    <property type="match status" value="1"/>
</dbReference>
<dbReference type="GO" id="GO:0071042">
    <property type="term" value="P:nuclear polyadenylation-dependent mRNA catabolic process"/>
    <property type="evidence" value="ECO:0007669"/>
    <property type="project" value="UniProtKB-ARBA"/>
</dbReference>
<dbReference type="GO" id="GO:0031499">
    <property type="term" value="C:TRAMP complex"/>
    <property type="evidence" value="ECO:0007669"/>
    <property type="project" value="TreeGrafter"/>
</dbReference>
<feature type="compositionally biased region" description="Basic residues" evidence="9">
    <location>
        <begin position="32"/>
        <end position="54"/>
    </location>
</feature>
<dbReference type="Pfam" id="PF22600">
    <property type="entry name" value="MTPAP-like_central"/>
    <property type="match status" value="1"/>
</dbReference>
<feature type="domain" description="PAP-associated" evidence="10">
    <location>
        <begin position="375"/>
        <end position="433"/>
    </location>
</feature>
<evidence type="ECO:0000313" key="12">
    <source>
        <dbReference type="EMBL" id="CDP38405.1"/>
    </source>
</evidence>
<evidence type="ECO:0000256" key="4">
    <source>
        <dbReference type="ARBA" id="ARBA00022679"/>
    </source>
</evidence>
<evidence type="ECO:0000256" key="5">
    <source>
        <dbReference type="ARBA" id="ARBA00022723"/>
    </source>
</evidence>
<evidence type="ECO:0000259" key="10">
    <source>
        <dbReference type="Pfam" id="PF03828"/>
    </source>
</evidence>
<accession>A0A060TBB9</accession>
<dbReference type="GO" id="GO:0071039">
    <property type="term" value="P:nuclear polyadenylation-dependent CUT catabolic process"/>
    <property type="evidence" value="ECO:0007669"/>
    <property type="project" value="UniProtKB-ARBA"/>
</dbReference>
<evidence type="ECO:0000256" key="8">
    <source>
        <dbReference type="SAM" id="Coils"/>
    </source>
</evidence>
<protein>
    <recommendedName>
        <fullName evidence="3">polynucleotide adenylyltransferase</fullName>
        <ecNumber evidence="3">2.7.7.19</ecNumber>
    </recommendedName>
</protein>
<feature type="domain" description="Poly(A) RNA polymerase mitochondrial-like central palm" evidence="11">
    <location>
        <begin position="183"/>
        <end position="316"/>
    </location>
</feature>
<dbReference type="GO" id="GO:1990817">
    <property type="term" value="F:poly(A) RNA polymerase activity"/>
    <property type="evidence" value="ECO:0007669"/>
    <property type="project" value="UniProtKB-EC"/>
</dbReference>
<dbReference type="PANTHER" id="PTHR23092">
    <property type="entry name" value="POLY(A) RNA POLYMERASE"/>
    <property type="match status" value="1"/>
</dbReference>
<dbReference type="Pfam" id="PF03828">
    <property type="entry name" value="PAP_assoc"/>
    <property type="match status" value="1"/>
</dbReference>
<reference evidence="12" key="1">
    <citation type="submission" date="2014-02" db="EMBL/GenBank/DDBJ databases">
        <authorList>
            <person name="Genoscope - CEA"/>
        </authorList>
    </citation>
    <scope>NUCLEOTIDE SEQUENCE</scope>
    <source>
        <strain evidence="12">LS3</strain>
    </source>
</reference>
<feature type="compositionally biased region" description="Basic and acidic residues" evidence="9">
    <location>
        <begin position="565"/>
        <end position="583"/>
    </location>
</feature>
<dbReference type="FunFam" id="1.10.1410.10:FF:000003">
    <property type="entry name" value="non-canonical poly(A) RNA polymerase PAPD7"/>
    <property type="match status" value="1"/>
</dbReference>
<keyword evidence="12" id="KW-0548">Nucleotidyltransferase</keyword>
<evidence type="ECO:0000256" key="7">
    <source>
        <dbReference type="ARBA" id="ARBA00048830"/>
    </source>
</evidence>
<comment type="similarity">
    <text evidence="2">Belongs to the DNA polymerase type-B-like family.</text>
</comment>
<keyword evidence="8" id="KW-0175">Coiled coil</keyword>
<dbReference type="GO" id="GO:0005730">
    <property type="term" value="C:nucleolus"/>
    <property type="evidence" value="ECO:0007669"/>
    <property type="project" value="TreeGrafter"/>
</dbReference>
<dbReference type="GO" id="GO:0046872">
    <property type="term" value="F:metal ion binding"/>
    <property type="evidence" value="ECO:0007669"/>
    <property type="project" value="UniProtKB-KW"/>
</dbReference>
<dbReference type="AlphaFoldDB" id="A0A060TBB9"/>
<keyword evidence="5" id="KW-0479">Metal-binding</keyword>
<dbReference type="GO" id="GO:0071037">
    <property type="term" value="P:nuclear polyadenylation-dependent snRNA catabolic process"/>
    <property type="evidence" value="ECO:0007669"/>
    <property type="project" value="UniProtKB-ARBA"/>
</dbReference>
<dbReference type="EMBL" id="HG937694">
    <property type="protein sequence ID" value="CDP38405.1"/>
    <property type="molecule type" value="Genomic_DNA"/>
</dbReference>
<reference evidence="12" key="2">
    <citation type="submission" date="2014-06" db="EMBL/GenBank/DDBJ databases">
        <title>The complete genome of Blastobotrys (Arxula) adeninivorans LS3 - a yeast of biotechnological interest.</title>
        <authorList>
            <person name="Kunze G."/>
            <person name="Gaillardin C."/>
            <person name="Czernicka M."/>
            <person name="Durrens P."/>
            <person name="Martin T."/>
            <person name="Boer E."/>
            <person name="Gabaldon T."/>
            <person name="Cruz J."/>
            <person name="Talla E."/>
            <person name="Marck C."/>
            <person name="Goffeau A."/>
            <person name="Barbe V."/>
            <person name="Baret P."/>
            <person name="Baronian K."/>
            <person name="Beier S."/>
            <person name="Bleykasten C."/>
            <person name="Bode R."/>
            <person name="Casaregola S."/>
            <person name="Despons L."/>
            <person name="Fairhead C."/>
            <person name="Giersberg M."/>
            <person name="Gierski P."/>
            <person name="Hahnel U."/>
            <person name="Hartmann A."/>
            <person name="Jankowska D."/>
            <person name="Jubin C."/>
            <person name="Jung P."/>
            <person name="Lafontaine I."/>
            <person name="Leh-Louis V."/>
            <person name="Lemaire M."/>
            <person name="Marcet-Houben M."/>
            <person name="Mascher M."/>
            <person name="Morel G."/>
            <person name="Richard G.-F."/>
            <person name="Riechen J."/>
            <person name="Sacerdot C."/>
            <person name="Sarkar A."/>
            <person name="Savel G."/>
            <person name="Schacherer J."/>
            <person name="Sherman D."/>
            <person name="Straub M.-L."/>
            <person name="Stein N."/>
            <person name="Thierry A."/>
            <person name="Trautwein-Schult A."/>
            <person name="Westhof E."/>
            <person name="Worch S."/>
            <person name="Dujon B."/>
            <person name="Souciet J.-L."/>
            <person name="Wincker P."/>
            <person name="Scholz U."/>
            <person name="Neuveglise N."/>
        </authorList>
    </citation>
    <scope>NUCLEOTIDE SEQUENCE</scope>
    <source>
        <strain evidence="12">LS3</strain>
    </source>
</reference>
<feature type="coiled-coil region" evidence="8">
    <location>
        <begin position="129"/>
        <end position="156"/>
    </location>
</feature>
<dbReference type="Gene3D" id="3.30.460.10">
    <property type="entry name" value="Beta Polymerase, domain 2"/>
    <property type="match status" value="1"/>
</dbReference>
<dbReference type="FunFam" id="3.30.460.10:FF:000006">
    <property type="entry name" value="non-canonical poly(A) RNA polymerase PAPD5"/>
    <property type="match status" value="1"/>
</dbReference>
<dbReference type="CDD" id="cd05402">
    <property type="entry name" value="NT_PAP_TUTase"/>
    <property type="match status" value="1"/>
</dbReference>
<feature type="compositionally biased region" description="Basic and acidic residues" evidence="9">
    <location>
        <begin position="55"/>
        <end position="66"/>
    </location>
</feature>
<dbReference type="GO" id="GO:0003729">
    <property type="term" value="F:mRNA binding"/>
    <property type="evidence" value="ECO:0007669"/>
    <property type="project" value="TreeGrafter"/>
</dbReference>
<dbReference type="GO" id="GO:0071036">
    <property type="term" value="P:nuclear polyadenylation-dependent snoRNA catabolic process"/>
    <property type="evidence" value="ECO:0007669"/>
    <property type="project" value="UniProtKB-ARBA"/>
</dbReference>
<sequence length="604" mass="67528">MAKNSKDKGSKKGPKTQKTSKLPPPASEKSRSKVGKPSRIKAAAKKTLKKFKSRPRLDERLDEHIGSRSNSFASLDEESLDDGNGTVNELYDTVMDHDGGDEDGGDDGNDGDGGDDGFIPLDFDDDDGASIHTRTFQEYEENLEDEEEEEEEIVNDSNGHALPEFPWVRNRDHSYPRKISDWLTEEIKDFVSYVSPSESEIIARNEAMRRVRALVKSLWKDAEAHVFGSYATDLYLPGSDIDMVILSPTNRYDTRAALYQLSSKLRSSGIAKNVETIAKARVPIIKFVEKQSNVHIDVSFEKLNGIRTVETIQAWKEQFPYLRHFVLVIKQFLAKRKLNEVHTGGLGGFSVICMVVSFLSNHPKLASGQINVQDNLGVLLIEFFELYGKNFNYDDVALHMNGTLGYVSKDSNENLQGRNPFTLAIQDPNDDTNNISRGSFNMRAIKKAFGGAYDMLTERCYSLEYTSFKSRVGKSVLGNIINVKGPIRDFEDSTGLVRNESRDIHLTSTEGTREPTPEDEPRPEVEFISSAESSSDDDDHNDPWQQSSNTVVISDDSDSDSDPEPDTKVRKVDEATSDDDSRTSKISSAAKREFWLSKASGNVN</sequence>
<dbReference type="GO" id="GO:0043634">
    <property type="term" value="P:polyadenylation-dependent ncRNA catabolic process"/>
    <property type="evidence" value="ECO:0007669"/>
    <property type="project" value="TreeGrafter"/>
</dbReference>
<feature type="region of interest" description="Disordered" evidence="9">
    <location>
        <begin position="1"/>
        <end position="118"/>
    </location>
</feature>
<organism evidence="12">
    <name type="scientific">Blastobotrys adeninivorans</name>
    <name type="common">Yeast</name>
    <name type="synonym">Arxula adeninivorans</name>
    <dbReference type="NCBI Taxonomy" id="409370"/>
    <lineage>
        <taxon>Eukaryota</taxon>
        <taxon>Fungi</taxon>
        <taxon>Dikarya</taxon>
        <taxon>Ascomycota</taxon>
        <taxon>Saccharomycotina</taxon>
        <taxon>Dipodascomycetes</taxon>
        <taxon>Dipodascales</taxon>
        <taxon>Trichomonascaceae</taxon>
        <taxon>Blastobotrys</taxon>
    </lineage>
</organism>
<dbReference type="InterPro" id="IPR043519">
    <property type="entry name" value="NT_sf"/>
</dbReference>
<name>A0A060TBB9_BLAAD</name>
<dbReference type="InterPro" id="IPR002058">
    <property type="entry name" value="PAP_assoc"/>
</dbReference>
<dbReference type="GO" id="GO:0071038">
    <property type="term" value="P:TRAMP-dependent tRNA surveillance pathway"/>
    <property type="evidence" value="ECO:0007669"/>
    <property type="project" value="UniProtKB-ARBA"/>
</dbReference>
<dbReference type="SUPFAM" id="SSF81301">
    <property type="entry name" value="Nucleotidyltransferase"/>
    <property type="match status" value="1"/>
</dbReference>
<feature type="compositionally biased region" description="Basic and acidic residues" evidence="9">
    <location>
        <begin position="1"/>
        <end position="10"/>
    </location>
</feature>
<dbReference type="GO" id="GO:0071044">
    <property type="term" value="P:histone mRNA catabolic process"/>
    <property type="evidence" value="ECO:0007669"/>
    <property type="project" value="UniProtKB-ARBA"/>
</dbReference>
<comment type="catalytic activity">
    <reaction evidence="7">
        <text>RNA(n) + ATP = RNA(n)-3'-adenine ribonucleotide + diphosphate</text>
        <dbReference type="Rhea" id="RHEA:11332"/>
        <dbReference type="Rhea" id="RHEA-COMP:14527"/>
        <dbReference type="Rhea" id="RHEA-COMP:17347"/>
        <dbReference type="ChEBI" id="CHEBI:30616"/>
        <dbReference type="ChEBI" id="CHEBI:33019"/>
        <dbReference type="ChEBI" id="CHEBI:140395"/>
        <dbReference type="ChEBI" id="CHEBI:173115"/>
        <dbReference type="EC" id="2.7.7.19"/>
    </reaction>
</comment>
<dbReference type="InterPro" id="IPR054708">
    <property type="entry name" value="MTPAP-like_central"/>
</dbReference>
<evidence type="ECO:0000256" key="9">
    <source>
        <dbReference type="SAM" id="MobiDB-lite"/>
    </source>
</evidence>
<dbReference type="Gene3D" id="1.10.1410.10">
    <property type="match status" value="1"/>
</dbReference>
<dbReference type="PhylomeDB" id="A0A060TBB9"/>
<dbReference type="InterPro" id="IPR045862">
    <property type="entry name" value="Trf4-like"/>
</dbReference>
<dbReference type="GO" id="GO:0071035">
    <property type="term" value="P:nuclear polyadenylation-dependent rRNA catabolic process"/>
    <property type="evidence" value="ECO:0007669"/>
    <property type="project" value="UniProtKB-ARBA"/>
</dbReference>
<comment type="cofactor">
    <cofactor evidence="1">
        <name>Mn(2+)</name>
        <dbReference type="ChEBI" id="CHEBI:29035"/>
    </cofactor>
</comment>
<evidence type="ECO:0000256" key="1">
    <source>
        <dbReference type="ARBA" id="ARBA00001936"/>
    </source>
</evidence>
<feature type="compositionally biased region" description="Acidic residues" evidence="9">
    <location>
        <begin position="99"/>
        <end position="115"/>
    </location>
</feature>
<keyword evidence="4 12" id="KW-0808">Transferase</keyword>
<feature type="compositionally biased region" description="Basic and acidic residues" evidence="9">
    <location>
        <begin position="501"/>
        <end position="525"/>
    </location>
</feature>
<feature type="region of interest" description="Disordered" evidence="9">
    <location>
        <begin position="501"/>
        <end position="604"/>
    </location>
</feature>